<reference evidence="6 7" key="1">
    <citation type="submission" date="2020-04" db="EMBL/GenBank/DDBJ databases">
        <authorList>
            <person name="Hitch T.C.A."/>
            <person name="Wylensek D."/>
            <person name="Clavel T."/>
        </authorList>
    </citation>
    <scope>NUCLEOTIDE SEQUENCE [LARGE SCALE GENOMIC DNA]</scope>
    <source>
        <strain evidence="6 7">Oil-RF-744-FAT-WT-6-1</strain>
    </source>
</reference>
<dbReference type="EMBL" id="JABAFG010000014">
    <property type="protein sequence ID" value="NME28758.1"/>
    <property type="molecule type" value="Genomic_DNA"/>
</dbReference>
<dbReference type="InterPro" id="IPR036388">
    <property type="entry name" value="WH-like_DNA-bd_sf"/>
</dbReference>
<dbReference type="PROSITE" id="PS50995">
    <property type="entry name" value="HTH_MARR_2"/>
    <property type="match status" value="1"/>
</dbReference>
<dbReference type="RefSeq" id="WP_113856058.1">
    <property type="nucleotide sequence ID" value="NZ_CP011940.1"/>
</dbReference>
<dbReference type="SUPFAM" id="SSF46785">
    <property type="entry name" value="Winged helix' DNA-binding domain"/>
    <property type="match status" value="1"/>
</dbReference>
<dbReference type="Proteomes" id="UP001605989">
    <property type="component" value="Unassembled WGS sequence"/>
</dbReference>
<dbReference type="Proteomes" id="UP000591071">
    <property type="component" value="Unassembled WGS sequence"/>
</dbReference>
<evidence type="ECO:0000313" key="6">
    <source>
        <dbReference type="EMBL" id="NME28758.1"/>
    </source>
</evidence>
<comment type="caution">
    <text evidence="6">The sequence shown here is derived from an EMBL/GenBank/DDBJ whole genome shotgun (WGS) entry which is preliminary data.</text>
</comment>
<proteinExistence type="predicted"/>
<dbReference type="GO" id="GO:0003700">
    <property type="term" value="F:DNA-binding transcription factor activity"/>
    <property type="evidence" value="ECO:0007669"/>
    <property type="project" value="InterPro"/>
</dbReference>
<protein>
    <submittedName>
        <fullName evidence="6">MarR family transcriptional regulator</fullName>
    </submittedName>
    <submittedName>
        <fullName evidence="5">MarR family winged helix-turn-helix transcriptional regulator</fullName>
    </submittedName>
</protein>
<name>A0A848BVD7_9FIRM</name>
<dbReference type="OrthoDB" id="6462103at2"/>
<keyword evidence="1" id="KW-0805">Transcription regulation</keyword>
<gene>
    <name evidence="5" type="ORF">ACGTZG_01675</name>
    <name evidence="6" type="ORF">HF872_09035</name>
</gene>
<reference evidence="5 8" key="2">
    <citation type="submission" date="2024-10" db="EMBL/GenBank/DDBJ databases">
        <authorList>
            <person name="Sang B.-I."/>
            <person name="Prabhaharan D."/>
        </authorList>
    </citation>
    <scope>NUCLEOTIDE SEQUENCE [LARGE SCALE GENOMIC DNA]</scope>
    <source>
        <strain evidence="5 8">MH</strain>
    </source>
</reference>
<dbReference type="Gene3D" id="1.10.10.10">
    <property type="entry name" value="Winged helix-like DNA-binding domain superfamily/Winged helix DNA-binding domain"/>
    <property type="match status" value="1"/>
</dbReference>
<dbReference type="EMBL" id="JBIEKR010000001">
    <property type="protein sequence ID" value="MFG6271895.1"/>
    <property type="molecule type" value="Genomic_DNA"/>
</dbReference>
<dbReference type="SMART" id="SM00347">
    <property type="entry name" value="HTH_MARR"/>
    <property type="match status" value="1"/>
</dbReference>
<keyword evidence="3" id="KW-0804">Transcription</keyword>
<evidence type="ECO:0000256" key="3">
    <source>
        <dbReference type="ARBA" id="ARBA00023163"/>
    </source>
</evidence>
<evidence type="ECO:0000313" key="5">
    <source>
        <dbReference type="EMBL" id="MFG6271895.1"/>
    </source>
</evidence>
<dbReference type="AlphaFoldDB" id="A0A848BVD7"/>
<dbReference type="KEGG" id="mhw:ACT01_10085"/>
<dbReference type="Pfam" id="PF01047">
    <property type="entry name" value="MarR"/>
    <property type="match status" value="1"/>
</dbReference>
<evidence type="ECO:0000313" key="8">
    <source>
        <dbReference type="Proteomes" id="UP001605989"/>
    </source>
</evidence>
<feature type="domain" description="HTH marR-type" evidence="4">
    <location>
        <begin position="1"/>
        <end position="135"/>
    </location>
</feature>
<dbReference type="InterPro" id="IPR036390">
    <property type="entry name" value="WH_DNA-bd_sf"/>
</dbReference>
<keyword evidence="2" id="KW-0238">DNA-binding</keyword>
<sequence>MDYLKASHDFGIINRRSQAYVTEICKPWNLSYSEYIILMSLYTRSGCQQNELGKAIKADKALVARCVKTLEEKGFLFRNQSEQDRRVKYIYLTEKAWSLQGTMENILKKWVEALVQGIDEHALDKALDIMHAVAENAAHADIPALGPVKEIKL</sequence>
<dbReference type="PANTHER" id="PTHR42756">
    <property type="entry name" value="TRANSCRIPTIONAL REGULATOR, MARR"/>
    <property type="match status" value="1"/>
</dbReference>
<dbReference type="PANTHER" id="PTHR42756:SF1">
    <property type="entry name" value="TRANSCRIPTIONAL REPRESSOR OF EMRAB OPERON"/>
    <property type="match status" value="1"/>
</dbReference>
<keyword evidence="8" id="KW-1185">Reference proteome</keyword>
<dbReference type="PRINTS" id="PR00598">
    <property type="entry name" value="HTHMARR"/>
</dbReference>
<evidence type="ECO:0000256" key="1">
    <source>
        <dbReference type="ARBA" id="ARBA00023015"/>
    </source>
</evidence>
<dbReference type="InterPro" id="IPR000835">
    <property type="entry name" value="HTH_MarR-typ"/>
</dbReference>
<evidence type="ECO:0000259" key="4">
    <source>
        <dbReference type="PROSITE" id="PS50995"/>
    </source>
</evidence>
<organism evidence="6 7">
    <name type="scientific">Megasphaera hexanoica</name>
    <dbReference type="NCBI Taxonomy" id="1675036"/>
    <lineage>
        <taxon>Bacteria</taxon>
        <taxon>Bacillati</taxon>
        <taxon>Bacillota</taxon>
        <taxon>Negativicutes</taxon>
        <taxon>Veillonellales</taxon>
        <taxon>Veillonellaceae</taxon>
        <taxon>Megasphaera</taxon>
    </lineage>
</organism>
<accession>A0A848BVD7</accession>
<dbReference type="GO" id="GO:0003677">
    <property type="term" value="F:DNA binding"/>
    <property type="evidence" value="ECO:0007669"/>
    <property type="project" value="UniProtKB-KW"/>
</dbReference>
<evidence type="ECO:0000313" key="7">
    <source>
        <dbReference type="Proteomes" id="UP000591071"/>
    </source>
</evidence>
<evidence type="ECO:0000256" key="2">
    <source>
        <dbReference type="ARBA" id="ARBA00023125"/>
    </source>
</evidence>